<evidence type="ECO:0000256" key="9">
    <source>
        <dbReference type="ARBA" id="ARBA00023026"/>
    </source>
</evidence>
<dbReference type="Gene3D" id="3.30.70.80">
    <property type="entry name" value="Peptidase S8 propeptide/proteinase inhibitor I9"/>
    <property type="match status" value="1"/>
</dbReference>
<evidence type="ECO:0000256" key="5">
    <source>
        <dbReference type="ARBA" id="ARBA00022670"/>
    </source>
</evidence>
<feature type="active site" description="Charge relay system" evidence="12">
    <location>
        <position position="369"/>
    </location>
</feature>
<sequence>MHFLSLSLLLLPFAAASPLPQENKDIIPGQYIVTLKDGLTAAEIESHRSWVTTMHRSNLAATGLSGIESEGIHGHFQINKLNLYSGGFDKKTVEELKRSPYVKSVLPDQKVYLAETVTQSNAIWNLGHMSNKGKESESWDSLTEYKYDSAAGEGVWAYVLDTGINVNHVEFEGRAILGRNAITNKPHLDTFGHGTYVGGIIAAKTFGVAKKANVVSAKAFDGGSSSYRYIFDAYDWIVKNITDGNRQSKSVINLSICKSSFGIEASSLDVNKHVPLAGSKYQPFDDAIENAFKAGITTVVASGNDGRDASQNTPASAPNAITVGAVRWDNTRPSFSNFGRVVDIFAPGEIIKSCWIGSNSAIRYASGTSAASPHVAGLVAYLMSMETFSSPSAVTARVLGLTIPDVVKDARGSANKLAYNGIQERR</sequence>
<dbReference type="Pfam" id="PF05922">
    <property type="entry name" value="Inhibitor_I9"/>
    <property type="match status" value="1"/>
</dbReference>
<keyword evidence="4" id="KW-0964">Secreted</keyword>
<feature type="active site" description="Charge relay system" evidence="12">
    <location>
        <position position="193"/>
    </location>
</feature>
<feature type="active site" description="Charge relay system" evidence="12">
    <location>
        <position position="161"/>
    </location>
</feature>
<comment type="subcellular location">
    <subcellularLocation>
        <location evidence="2">Secreted</location>
    </subcellularLocation>
</comment>
<dbReference type="InterPro" id="IPR000209">
    <property type="entry name" value="Peptidase_S8/S53_dom"/>
</dbReference>
<dbReference type="Pfam" id="PF00082">
    <property type="entry name" value="Peptidase_S8"/>
    <property type="match status" value="1"/>
</dbReference>
<dbReference type="InterPro" id="IPR034193">
    <property type="entry name" value="PCSK9_ProteinaseK-like"/>
</dbReference>
<dbReference type="GO" id="GO:0005576">
    <property type="term" value="C:extracellular region"/>
    <property type="evidence" value="ECO:0007669"/>
    <property type="project" value="UniProtKB-SubCell"/>
</dbReference>
<dbReference type="InterPro" id="IPR023827">
    <property type="entry name" value="Peptidase_S8_Asp-AS"/>
</dbReference>
<keyword evidence="9" id="KW-0843">Virulence</keyword>
<evidence type="ECO:0000256" key="6">
    <source>
        <dbReference type="ARBA" id="ARBA00022729"/>
    </source>
</evidence>
<dbReference type="KEGG" id="ure:UREG_07838"/>
<evidence type="ECO:0000256" key="2">
    <source>
        <dbReference type="ARBA" id="ARBA00004613"/>
    </source>
</evidence>
<dbReference type="PROSITE" id="PS00137">
    <property type="entry name" value="SUBTILASE_HIS"/>
    <property type="match status" value="1"/>
</dbReference>
<keyword evidence="6 14" id="KW-0732">Signal</keyword>
<dbReference type="PROSITE" id="PS51892">
    <property type="entry name" value="SUBTILASE"/>
    <property type="match status" value="1"/>
</dbReference>
<evidence type="ECO:0000256" key="14">
    <source>
        <dbReference type="SAM" id="SignalP"/>
    </source>
</evidence>
<dbReference type="VEuPathDB" id="FungiDB:UREG_07838"/>
<dbReference type="Gene3D" id="3.40.50.200">
    <property type="entry name" value="Peptidase S8/S53 domain"/>
    <property type="match status" value="1"/>
</dbReference>
<feature type="signal peptide" evidence="14">
    <location>
        <begin position="1"/>
        <end position="16"/>
    </location>
</feature>
<dbReference type="SUPFAM" id="SSF52743">
    <property type="entry name" value="Subtilisin-like"/>
    <property type="match status" value="1"/>
</dbReference>
<protein>
    <submittedName>
        <fullName evidence="17">Uncharacterized protein</fullName>
    </submittedName>
</protein>
<evidence type="ECO:0000256" key="7">
    <source>
        <dbReference type="ARBA" id="ARBA00022801"/>
    </source>
</evidence>
<evidence type="ECO:0000313" key="18">
    <source>
        <dbReference type="Proteomes" id="UP000002058"/>
    </source>
</evidence>
<evidence type="ECO:0000256" key="4">
    <source>
        <dbReference type="ARBA" id="ARBA00022525"/>
    </source>
</evidence>
<keyword evidence="18" id="KW-1185">Reference proteome</keyword>
<reference evidence="18" key="1">
    <citation type="journal article" date="2009" name="Genome Res.">
        <title>Comparative genomic analyses of the human fungal pathogens Coccidioides and their relatives.</title>
        <authorList>
            <person name="Sharpton T.J."/>
            <person name="Stajich J.E."/>
            <person name="Rounsley S.D."/>
            <person name="Gardner M.J."/>
            <person name="Wortman J.R."/>
            <person name="Jordar V.S."/>
            <person name="Maiti R."/>
            <person name="Kodira C.D."/>
            <person name="Neafsey D.E."/>
            <person name="Zeng Q."/>
            <person name="Hung C.-Y."/>
            <person name="McMahan C."/>
            <person name="Muszewska A."/>
            <person name="Grynberg M."/>
            <person name="Mandel M.A."/>
            <person name="Kellner E.M."/>
            <person name="Barker B.M."/>
            <person name="Galgiani J.N."/>
            <person name="Orbach M.J."/>
            <person name="Kirkland T.N."/>
            <person name="Cole G.T."/>
            <person name="Henn M.R."/>
            <person name="Birren B.W."/>
            <person name="Taylor J.W."/>
        </authorList>
    </citation>
    <scope>NUCLEOTIDE SEQUENCE [LARGE SCALE GENOMIC DNA]</scope>
    <source>
        <strain evidence="18">UAMH 1704</strain>
    </source>
</reference>
<evidence type="ECO:0000256" key="3">
    <source>
        <dbReference type="ARBA" id="ARBA00011073"/>
    </source>
</evidence>
<dbReference type="RefSeq" id="XP_002583065.1">
    <property type="nucleotide sequence ID" value="XM_002583019.1"/>
</dbReference>
<accession>C4K087</accession>
<evidence type="ECO:0000259" key="15">
    <source>
        <dbReference type="Pfam" id="PF00082"/>
    </source>
</evidence>
<evidence type="ECO:0000256" key="11">
    <source>
        <dbReference type="ARBA" id="ARBA00023180"/>
    </source>
</evidence>
<dbReference type="InterPro" id="IPR023828">
    <property type="entry name" value="Peptidase_S8_Ser-AS"/>
</dbReference>
<evidence type="ECO:0000256" key="12">
    <source>
        <dbReference type="PROSITE-ProRule" id="PRU01240"/>
    </source>
</evidence>
<gene>
    <name evidence="17" type="ORF">UREG_07838</name>
</gene>
<dbReference type="InterPro" id="IPR022398">
    <property type="entry name" value="Peptidase_S8_His-AS"/>
</dbReference>
<dbReference type="PANTHER" id="PTHR43806">
    <property type="entry name" value="PEPTIDASE S8"/>
    <property type="match status" value="1"/>
</dbReference>
<dbReference type="PROSITE" id="PS00138">
    <property type="entry name" value="SUBTILASE_SER"/>
    <property type="match status" value="1"/>
</dbReference>
<dbReference type="PRINTS" id="PR00723">
    <property type="entry name" value="SUBTILISIN"/>
</dbReference>
<feature type="domain" description="Peptidase S8/S53" evidence="15">
    <location>
        <begin position="154"/>
        <end position="394"/>
    </location>
</feature>
<keyword evidence="11" id="KW-0325">Glycoprotein</keyword>
<evidence type="ECO:0000256" key="8">
    <source>
        <dbReference type="ARBA" id="ARBA00022825"/>
    </source>
</evidence>
<evidence type="ECO:0000256" key="1">
    <source>
        <dbReference type="ARBA" id="ARBA00002101"/>
    </source>
</evidence>
<dbReference type="CDD" id="cd04077">
    <property type="entry name" value="Peptidases_S8_PCSK9_ProteinaseK_like"/>
    <property type="match status" value="1"/>
</dbReference>
<dbReference type="InterPro" id="IPR036852">
    <property type="entry name" value="Peptidase_S8/S53_dom_sf"/>
</dbReference>
<dbReference type="PROSITE" id="PS00136">
    <property type="entry name" value="SUBTILASE_ASP"/>
    <property type="match status" value="1"/>
</dbReference>
<dbReference type="GO" id="GO:0004252">
    <property type="term" value="F:serine-type endopeptidase activity"/>
    <property type="evidence" value="ECO:0007669"/>
    <property type="project" value="UniProtKB-UniRule"/>
</dbReference>
<dbReference type="OMA" id="LRWENTR"/>
<keyword evidence="7 12" id="KW-0378">Hydrolase</keyword>
<dbReference type="GeneID" id="8440289"/>
<comment type="similarity">
    <text evidence="3 12 13">Belongs to the peptidase S8 family.</text>
</comment>
<dbReference type="InterPro" id="IPR010259">
    <property type="entry name" value="S8pro/Inhibitor_I9"/>
</dbReference>
<comment type="function">
    <text evidence="1">Secreted subtilisin-like serine protease with keratinolytic activity that contributes to pathogenicity.</text>
</comment>
<dbReference type="Proteomes" id="UP000002058">
    <property type="component" value="Unassembled WGS sequence"/>
</dbReference>
<dbReference type="InterPro" id="IPR050131">
    <property type="entry name" value="Peptidase_S8_subtilisin-like"/>
</dbReference>
<proteinExistence type="inferred from homology"/>
<keyword evidence="8 12" id="KW-0720">Serine protease</keyword>
<dbReference type="EMBL" id="CH476619">
    <property type="protein sequence ID" value="EEP82973.1"/>
    <property type="molecule type" value="Genomic_DNA"/>
</dbReference>
<keyword evidence="10" id="KW-0865">Zymogen</keyword>
<dbReference type="InterPro" id="IPR037045">
    <property type="entry name" value="S8pro/Inhibitor_I9_sf"/>
</dbReference>
<dbReference type="GO" id="GO:0006508">
    <property type="term" value="P:proteolysis"/>
    <property type="evidence" value="ECO:0007669"/>
    <property type="project" value="UniProtKB-KW"/>
</dbReference>
<organism evidence="17 18">
    <name type="scientific">Uncinocarpus reesii (strain UAMH 1704)</name>
    <dbReference type="NCBI Taxonomy" id="336963"/>
    <lineage>
        <taxon>Eukaryota</taxon>
        <taxon>Fungi</taxon>
        <taxon>Dikarya</taxon>
        <taxon>Ascomycota</taxon>
        <taxon>Pezizomycotina</taxon>
        <taxon>Eurotiomycetes</taxon>
        <taxon>Eurotiomycetidae</taxon>
        <taxon>Onygenales</taxon>
        <taxon>Onygenaceae</taxon>
        <taxon>Uncinocarpus</taxon>
    </lineage>
</organism>
<dbReference type="HOGENOM" id="CLU_011263_1_4_1"/>
<evidence type="ECO:0000256" key="13">
    <source>
        <dbReference type="RuleBase" id="RU003355"/>
    </source>
</evidence>
<dbReference type="InParanoid" id="C4K087"/>
<feature type="chain" id="PRO_5002939635" evidence="14">
    <location>
        <begin position="17"/>
        <end position="426"/>
    </location>
</feature>
<name>C4K087_UNCRE</name>
<keyword evidence="5 12" id="KW-0645">Protease</keyword>
<evidence type="ECO:0000313" key="17">
    <source>
        <dbReference type="EMBL" id="EEP82973.1"/>
    </source>
</evidence>
<feature type="domain" description="Inhibitor I9" evidence="16">
    <location>
        <begin position="30"/>
        <end position="113"/>
    </location>
</feature>
<evidence type="ECO:0000259" key="16">
    <source>
        <dbReference type="Pfam" id="PF05922"/>
    </source>
</evidence>
<dbReference type="InterPro" id="IPR015500">
    <property type="entry name" value="Peptidase_S8_subtilisin-rel"/>
</dbReference>
<dbReference type="AlphaFoldDB" id="C4K087"/>
<dbReference type="OrthoDB" id="206201at2759"/>
<dbReference type="eggNOG" id="KOG1153">
    <property type="taxonomic scope" value="Eukaryota"/>
</dbReference>
<evidence type="ECO:0000256" key="10">
    <source>
        <dbReference type="ARBA" id="ARBA00023145"/>
    </source>
</evidence>
<dbReference type="PANTHER" id="PTHR43806:SF58">
    <property type="entry name" value="ALKALINE PROTEASE 1-RELATED"/>
    <property type="match status" value="1"/>
</dbReference>